<evidence type="ECO:0000256" key="5">
    <source>
        <dbReference type="PROSITE-ProRule" id="PRU01248"/>
    </source>
</evidence>
<dbReference type="Gene3D" id="1.10.443.10">
    <property type="entry name" value="Intergrase catalytic core"/>
    <property type="match status" value="1"/>
</dbReference>
<dbReference type="InterPro" id="IPR010998">
    <property type="entry name" value="Integrase_recombinase_N"/>
</dbReference>
<evidence type="ECO:0000256" key="1">
    <source>
        <dbReference type="ARBA" id="ARBA00008857"/>
    </source>
</evidence>
<dbReference type="AlphaFoldDB" id="A0A143HDF1"/>
<evidence type="ECO:0000256" key="3">
    <source>
        <dbReference type="ARBA" id="ARBA00023125"/>
    </source>
</evidence>
<dbReference type="OrthoDB" id="9803188at2"/>
<evidence type="ECO:0008006" key="10">
    <source>
        <dbReference type="Google" id="ProtNLM"/>
    </source>
</evidence>
<dbReference type="InterPro" id="IPR011010">
    <property type="entry name" value="DNA_brk_join_enz"/>
</dbReference>
<proteinExistence type="inferred from homology"/>
<comment type="similarity">
    <text evidence="1">Belongs to the 'phage' integrase family.</text>
</comment>
<keyword evidence="9" id="KW-1185">Reference proteome</keyword>
<protein>
    <recommendedName>
        <fullName evidence="10">Site-specific integrase</fullName>
    </recommendedName>
</protein>
<dbReference type="KEGG" id="rst:ATY39_07270"/>
<evidence type="ECO:0000313" key="9">
    <source>
        <dbReference type="Proteomes" id="UP000076021"/>
    </source>
</evidence>
<dbReference type="PROSITE" id="PS51900">
    <property type="entry name" value="CB"/>
    <property type="match status" value="1"/>
</dbReference>
<dbReference type="SUPFAM" id="SSF56349">
    <property type="entry name" value="DNA breaking-rejoining enzymes"/>
    <property type="match status" value="1"/>
</dbReference>
<keyword evidence="2" id="KW-0229">DNA integration</keyword>
<dbReference type="Proteomes" id="UP000076021">
    <property type="component" value="Chromosome"/>
</dbReference>
<evidence type="ECO:0000259" key="7">
    <source>
        <dbReference type="PROSITE" id="PS51900"/>
    </source>
</evidence>
<reference evidence="8 9" key="1">
    <citation type="journal article" date="2016" name="Genome Announc.">
        <title>Whole-Genome Sequence of Rummeliibacillus stabekisii Strain PP9 Isolated from Antarctic Soil.</title>
        <authorList>
            <person name="da Mota F.F."/>
            <person name="Vollu R.E."/>
            <person name="Jurelevicius D."/>
            <person name="Seldin L."/>
        </authorList>
    </citation>
    <scope>NUCLEOTIDE SEQUENCE [LARGE SCALE GENOMIC DNA]</scope>
    <source>
        <strain evidence="8 9">PP9</strain>
    </source>
</reference>
<dbReference type="Gene3D" id="1.10.150.130">
    <property type="match status" value="1"/>
</dbReference>
<gene>
    <name evidence="8" type="ORF">ATY39_07270</name>
</gene>
<dbReference type="GO" id="GO:0003677">
    <property type="term" value="F:DNA binding"/>
    <property type="evidence" value="ECO:0007669"/>
    <property type="project" value="UniProtKB-UniRule"/>
</dbReference>
<dbReference type="Pfam" id="PF14657">
    <property type="entry name" value="Arm-DNA-bind_4"/>
    <property type="match status" value="1"/>
</dbReference>
<dbReference type="STRING" id="241244.ATY39_07270"/>
<dbReference type="EMBL" id="CP014806">
    <property type="protein sequence ID" value="AMW99281.1"/>
    <property type="molecule type" value="Genomic_DNA"/>
</dbReference>
<organism evidence="8 9">
    <name type="scientific">Rummeliibacillus stabekisii</name>
    <dbReference type="NCBI Taxonomy" id="241244"/>
    <lineage>
        <taxon>Bacteria</taxon>
        <taxon>Bacillati</taxon>
        <taxon>Bacillota</taxon>
        <taxon>Bacilli</taxon>
        <taxon>Bacillales</taxon>
        <taxon>Caryophanaceae</taxon>
        <taxon>Rummeliibacillus</taxon>
    </lineage>
</organism>
<dbReference type="GO" id="GO:0006310">
    <property type="term" value="P:DNA recombination"/>
    <property type="evidence" value="ECO:0007669"/>
    <property type="project" value="UniProtKB-KW"/>
</dbReference>
<dbReference type="InterPro" id="IPR013762">
    <property type="entry name" value="Integrase-like_cat_sf"/>
</dbReference>
<dbReference type="CDD" id="cd01189">
    <property type="entry name" value="INT_ICEBs1_C_like"/>
    <property type="match status" value="1"/>
</dbReference>
<dbReference type="InterPro" id="IPR028259">
    <property type="entry name" value="AP2-like_int_N"/>
</dbReference>
<dbReference type="PANTHER" id="PTHR30349">
    <property type="entry name" value="PHAGE INTEGRASE-RELATED"/>
    <property type="match status" value="1"/>
</dbReference>
<accession>A0A143HDF1</accession>
<dbReference type="InterPro" id="IPR004107">
    <property type="entry name" value="Integrase_SAM-like_N"/>
</dbReference>
<evidence type="ECO:0000256" key="2">
    <source>
        <dbReference type="ARBA" id="ARBA00022908"/>
    </source>
</evidence>
<dbReference type="Pfam" id="PF14659">
    <property type="entry name" value="Phage_int_SAM_3"/>
    <property type="match status" value="1"/>
</dbReference>
<evidence type="ECO:0000256" key="4">
    <source>
        <dbReference type="ARBA" id="ARBA00023172"/>
    </source>
</evidence>
<keyword evidence="3 5" id="KW-0238">DNA-binding</keyword>
<evidence type="ECO:0000313" key="8">
    <source>
        <dbReference type="EMBL" id="AMW99281.1"/>
    </source>
</evidence>
<sequence length="397" mass="46638">MASYSKYSTAKGDRWLIKLSLTDPITRKKVRTTRRGFKKLSEAKLAAQKLEAEEKKQTRNLKSHFFFREIFLEYEEEYSKHLKPSTVYRKLIDFNKRIHPHFGDKRLKDITKKECQKFIDFMSTQLKSYKPIIIQARSVFDFAVQNNYMEMSPINNTVYPKVTTFEEKEKLENFWNKDQSIYFLEQVKKNETLKKYALFRTLLLTGMRKGELLALQEKDLKDDTQTISITKTLFYDAEGNYQILKPKTPSSLRDIHLDAETYDVLKDLIRQNKKLRLITGEKVSTRFIFTKETSFEPYRNSYVNEVLNKLCKRYDLPRITVHGLRHSCASLLFAAGVDIKVVQKLLGHAHIETTMNIYTHVTTEAIEKTTDLLINYLQKPTPKNSGGQNVVKKNFKH</sequence>
<dbReference type="Pfam" id="PF00589">
    <property type="entry name" value="Phage_integrase"/>
    <property type="match status" value="1"/>
</dbReference>
<dbReference type="PANTHER" id="PTHR30349:SF64">
    <property type="entry name" value="PROPHAGE INTEGRASE INTD-RELATED"/>
    <property type="match status" value="1"/>
</dbReference>
<dbReference type="InterPro" id="IPR002104">
    <property type="entry name" value="Integrase_catalytic"/>
</dbReference>
<name>A0A143HDF1_9BACL</name>
<feature type="domain" description="Core-binding (CB)" evidence="7">
    <location>
        <begin position="69"/>
        <end position="144"/>
    </location>
</feature>
<dbReference type="InterPro" id="IPR044068">
    <property type="entry name" value="CB"/>
</dbReference>
<dbReference type="GO" id="GO:0015074">
    <property type="term" value="P:DNA integration"/>
    <property type="evidence" value="ECO:0007669"/>
    <property type="project" value="UniProtKB-KW"/>
</dbReference>
<dbReference type="PROSITE" id="PS51898">
    <property type="entry name" value="TYR_RECOMBINASE"/>
    <property type="match status" value="1"/>
</dbReference>
<feature type="domain" description="Tyr recombinase" evidence="6">
    <location>
        <begin position="158"/>
        <end position="371"/>
    </location>
</feature>
<keyword evidence="4" id="KW-0233">DNA recombination</keyword>
<dbReference type="RefSeq" id="WP_066787891.1">
    <property type="nucleotide sequence ID" value="NZ_CP014806.1"/>
</dbReference>
<evidence type="ECO:0000259" key="6">
    <source>
        <dbReference type="PROSITE" id="PS51898"/>
    </source>
</evidence>
<reference evidence="9" key="2">
    <citation type="submission" date="2016-03" db="EMBL/GenBank/DDBJ databases">
        <authorList>
            <person name="Ploux O."/>
        </authorList>
    </citation>
    <scope>NUCLEOTIDE SEQUENCE [LARGE SCALE GENOMIC DNA]</scope>
    <source>
        <strain evidence="9">PP9</strain>
    </source>
</reference>
<dbReference type="InterPro" id="IPR050090">
    <property type="entry name" value="Tyrosine_recombinase_XerCD"/>
</dbReference>